<feature type="domain" description="NAD-glutamate dehydrogenase ACT3" evidence="6">
    <location>
        <begin position="558"/>
        <end position="613"/>
    </location>
</feature>
<dbReference type="EMBL" id="AQQV01000003">
    <property type="protein sequence ID" value="ORE86128.1"/>
    <property type="molecule type" value="Genomic_DNA"/>
</dbReference>
<feature type="domain" description="NAD-specific glutamate dehydrogenase C-terminal" evidence="3">
    <location>
        <begin position="1263"/>
        <end position="1598"/>
    </location>
</feature>
<dbReference type="InterPro" id="IPR046346">
    <property type="entry name" value="Aminoacid_DH-like_N_sf"/>
</dbReference>
<evidence type="ECO:0000259" key="6">
    <source>
        <dbReference type="Pfam" id="PF21077"/>
    </source>
</evidence>
<gene>
    <name evidence="7" type="ORF">ATO7_12563</name>
</gene>
<organism evidence="7 8">
    <name type="scientific">Oceanococcus atlanticus</name>
    <dbReference type="NCBI Taxonomy" id="1317117"/>
    <lineage>
        <taxon>Bacteria</taxon>
        <taxon>Pseudomonadati</taxon>
        <taxon>Pseudomonadota</taxon>
        <taxon>Gammaproteobacteria</taxon>
        <taxon>Chromatiales</taxon>
        <taxon>Oceanococcaceae</taxon>
        <taxon>Oceanococcus</taxon>
    </lineage>
</organism>
<dbReference type="InterPro" id="IPR049062">
    <property type="entry name" value="NAD_Glu_DH_ACT2"/>
</dbReference>
<evidence type="ECO:0000313" key="7">
    <source>
        <dbReference type="EMBL" id="ORE86128.1"/>
    </source>
</evidence>
<evidence type="ECO:0000259" key="2">
    <source>
        <dbReference type="Pfam" id="PF05088"/>
    </source>
</evidence>
<comment type="caution">
    <text evidence="7">The sequence shown here is derived from an EMBL/GenBank/DDBJ whole genome shotgun (WGS) entry which is preliminary data.</text>
</comment>
<evidence type="ECO:0000256" key="1">
    <source>
        <dbReference type="ARBA" id="ARBA00023002"/>
    </source>
</evidence>
<proteinExistence type="predicted"/>
<reference evidence="7 8" key="1">
    <citation type="submission" date="2013-04" db="EMBL/GenBank/DDBJ databases">
        <title>Oceanococcus atlanticus 22II-S10r2 Genome Sequencing.</title>
        <authorList>
            <person name="Lai Q."/>
            <person name="Li G."/>
            <person name="Shao Z."/>
        </authorList>
    </citation>
    <scope>NUCLEOTIDE SEQUENCE [LARGE SCALE GENOMIC DNA]</scope>
    <source>
        <strain evidence="7 8">22II-S10r2</strain>
    </source>
</reference>
<dbReference type="InterPro" id="IPR036291">
    <property type="entry name" value="NAD(P)-bd_dom_sf"/>
</dbReference>
<dbReference type="InterPro" id="IPR024727">
    <property type="entry name" value="NAD_Glu_DH_N_ACT1"/>
</dbReference>
<feature type="domain" description="NAD-glutamate dehydrogenase N-terminal ACT1" evidence="4">
    <location>
        <begin position="35"/>
        <end position="175"/>
    </location>
</feature>
<protein>
    <submittedName>
        <fullName evidence="7">NAD-glutamate dehydrogenase</fullName>
    </submittedName>
</protein>
<dbReference type="Pfam" id="PF21075">
    <property type="entry name" value="GDH_ACT1"/>
    <property type="match status" value="1"/>
</dbReference>
<dbReference type="InterPro" id="IPR049064">
    <property type="entry name" value="NAD_Glu_DH_ACT3"/>
</dbReference>
<feature type="domain" description="NAD-glutamate dehydrogenase catalytic" evidence="2">
    <location>
        <begin position="724"/>
        <end position="1218"/>
    </location>
</feature>
<dbReference type="InterPro" id="IPR049058">
    <property type="entry name" value="NAD_Glu_DH_HM2"/>
</dbReference>
<dbReference type="Pfam" id="PF21074">
    <property type="entry name" value="GDH_C"/>
    <property type="match status" value="1"/>
</dbReference>
<dbReference type="PIRSF" id="PIRSF036761">
    <property type="entry name" value="GDH_Mll4104"/>
    <property type="match status" value="1"/>
</dbReference>
<evidence type="ECO:0000259" key="4">
    <source>
        <dbReference type="Pfam" id="PF21075"/>
    </source>
</evidence>
<name>A0A1Y1SBX8_9GAMM</name>
<sequence>MNRINQTDHDLRMAQVESIAASRHNGDEREQVIGFVRSYFESVPDEVLAGLHPPVLYAVAIGHYRFSQQRAPDQDLVRVFRAGRDNPDHGVDACVLETTVRDCPFLVDTIAMAVRAAGGVIRWLIHPVLVVQRDADGHMQGVGTSLHDGPDMESLIHIHFDGLVDEAEFRALEQRVAEVLHDLHTAVADYLPMREKLAERVDELSTVPPGMASEDIVEVAELLRWLDLDHYTFLGYSEARVVGEGENARFEPVAEAGLGLYRDRGDEFDWIAPASELDKYAGSRRPVIITKADVRSHIHHDEYLDAISVKRFGPQGEVVGTCRFIGLFSTEVYNSLPKNIPVLRRKIDWVMQQAQSRPGSHAHKQLQEVLNGLPTDELFQSSEEELLELALGVRALRETQRLRLFVRRDRYRRFFSCLVYLQRDQYNAEVRERMARLLQQWLNGRDLEYHVTLQRDALARVQFIVRSESGADAQLTCEEMELRLQEATRSWDDSLRNYLAAILPDSDARRLADRFRGAFPLSYRENVAALEAATDLQYLNRLNTDETQLVRLLDKHHGECDLRLKLYAYEAPASLSAVLPTLENFGLTVVTQRPYEIGASGAASLWVQEFDLIQTGVCALPTERMRTLFEDAYMRTLNGELEDDGFNALILNAGLTGRQAAFVRALCKYLLQTAWPYSQSYIESILVSHADITAKLVQLFEASFDPHRAPQARDSEVEKLSGELYNALDAISSLDVDRVLRAYLSVISACLRTNFFQRTDQGKPKPYISFKLDPRQIDELPRPRPMFETFVYSPQVEGIHLRGGKVARGGLRWSDRRQDFRTEVLGLVKAQMVKNAVIVPVGAKGGFVVKQTLAGLDRDAIQKAGIACYKTFIRGLLDITDNLVDGHISAPVDVVRQDDDDPYLVVAADKGTASFSDIANGVSAEYGFWLGDAFASGGSAGYDHKKMGITARGAWESVKRHFRELGRDCQREDFTCVGIGDMAGDVFGNGMLLSPHTRLIAAFNHLHIFIDPDPDASRSFDERKRLFELPRSSWSDYRSELISAGGGVFERSAKHIELSPQARQALGISHTRLTPTALIHEILQAPVDLLWNGGIGTYVKARQESHQDVGDRANDGLRVNGQELRCKIVGEGGNLGMTQLGRIEFALHGGRVITDFNDNAGGVNSSDREVNIKIPLNKLMAEESLAVGPRNALLESMTQDVANGVLRDSYLQTQALALMQRRAALRMDEHSNFMRLLERDQLLDRAIEFLPDDETLAQRRAAQQGLTLPEQAVLVSYSKIGLYEQILESSLPDDPRLERDLLEYFPQAMRSQYQTALCQHRLRREIIATLVTNQTVNRMGATFARRLAEDRGVGADRAARMYLAARDIFASESRFAAVEATDGELGTEVQYDLIERIVGLLKHASQWLLRNAPAQAGLDDMVARYRPTVEALETALHSVLPQEYTQQHTRTQQTMVERGASDELAAQFANHSIIGSALDVAILSEQCGFATADVAREYFRVGAMLSLPWLLASINQLDAENRWQALARNNLREDVYVQHRQVVARALQCEGDCATARVDAWQTQAAQQLEFTATRLAELNALGQPDFAALTIAMGELQRLSL</sequence>
<dbReference type="SUPFAM" id="SSF51735">
    <property type="entry name" value="NAD(P)-binding Rossmann-fold domains"/>
    <property type="match status" value="1"/>
</dbReference>
<dbReference type="InterPro" id="IPR049056">
    <property type="entry name" value="NAD_Glu_DH_HM3"/>
</dbReference>
<dbReference type="GO" id="GO:0004352">
    <property type="term" value="F:glutamate dehydrogenase (NAD+) activity"/>
    <property type="evidence" value="ECO:0007669"/>
    <property type="project" value="InterPro"/>
</dbReference>
<evidence type="ECO:0000259" key="5">
    <source>
        <dbReference type="Pfam" id="PF21076"/>
    </source>
</evidence>
<dbReference type="STRING" id="1317117.ATO7_12563"/>
<dbReference type="InterPro" id="IPR007780">
    <property type="entry name" value="NAD_Glu_DH_bac"/>
</dbReference>
<evidence type="ECO:0000313" key="8">
    <source>
        <dbReference type="Proteomes" id="UP000192342"/>
    </source>
</evidence>
<keyword evidence="8" id="KW-1185">Reference proteome</keyword>
<dbReference type="Pfam" id="PF21079">
    <property type="entry name" value="GDH_HM2"/>
    <property type="match status" value="1"/>
</dbReference>
<dbReference type="InterPro" id="IPR049059">
    <property type="entry name" value="NAD_Glu_DH_HM1"/>
</dbReference>
<dbReference type="GO" id="GO:0006538">
    <property type="term" value="P:L-glutamate catabolic process"/>
    <property type="evidence" value="ECO:0007669"/>
    <property type="project" value="InterPro"/>
</dbReference>
<dbReference type="Pfam" id="PF21077">
    <property type="entry name" value="GDH_ACT3"/>
    <property type="match status" value="1"/>
</dbReference>
<dbReference type="PANTHER" id="PTHR43403:SF1">
    <property type="entry name" value="NAD-SPECIFIC GLUTAMATE DEHYDROGENASE"/>
    <property type="match status" value="1"/>
</dbReference>
<dbReference type="Gene3D" id="3.40.50.720">
    <property type="entry name" value="NAD(P)-binding Rossmann-like Domain"/>
    <property type="match status" value="1"/>
</dbReference>
<evidence type="ECO:0000259" key="3">
    <source>
        <dbReference type="Pfam" id="PF21074"/>
    </source>
</evidence>
<dbReference type="Pfam" id="PF05088">
    <property type="entry name" value="Bac_GDH_CD"/>
    <property type="match status" value="1"/>
</dbReference>
<dbReference type="PANTHER" id="PTHR43403">
    <property type="entry name" value="NAD-SPECIFIC GLUTAMATE DEHYDROGENASE"/>
    <property type="match status" value="1"/>
</dbReference>
<dbReference type="Pfam" id="PF21076">
    <property type="entry name" value="GDH_ACT2"/>
    <property type="match status" value="1"/>
</dbReference>
<dbReference type="GO" id="GO:0004069">
    <property type="term" value="F:L-aspartate:2-oxoglutarate aminotransferase activity"/>
    <property type="evidence" value="ECO:0007669"/>
    <property type="project" value="InterPro"/>
</dbReference>
<dbReference type="Pfam" id="PF21078">
    <property type="entry name" value="GDH_HM3"/>
    <property type="match status" value="1"/>
</dbReference>
<feature type="domain" description="NAD-glutamate dehydrogenase ACT2" evidence="5">
    <location>
        <begin position="403"/>
        <end position="492"/>
    </location>
</feature>
<dbReference type="InterPro" id="IPR028971">
    <property type="entry name" value="NAD-GDH_cat"/>
</dbReference>
<dbReference type="InterPro" id="IPR048381">
    <property type="entry name" value="GDH_C"/>
</dbReference>
<dbReference type="RefSeq" id="WP_146680337.1">
    <property type="nucleotide sequence ID" value="NZ_AQQV01000003.1"/>
</dbReference>
<dbReference type="OrthoDB" id="9758052at2"/>
<accession>A0A1Y1SBX8</accession>
<keyword evidence="1" id="KW-0560">Oxidoreductase</keyword>
<dbReference type="Proteomes" id="UP000192342">
    <property type="component" value="Unassembled WGS sequence"/>
</dbReference>
<dbReference type="Pfam" id="PF21073">
    <property type="entry name" value="GDH_HM1"/>
    <property type="match status" value="1"/>
</dbReference>
<dbReference type="SUPFAM" id="SSF53223">
    <property type="entry name" value="Aminoacid dehydrogenase-like, N-terminal domain"/>
    <property type="match status" value="1"/>
</dbReference>